<evidence type="ECO:0000313" key="1">
    <source>
        <dbReference type="EMBL" id="KAI8526847.1"/>
    </source>
</evidence>
<evidence type="ECO:0000313" key="2">
    <source>
        <dbReference type="Proteomes" id="UP001062846"/>
    </source>
</evidence>
<reference evidence="1" key="1">
    <citation type="submission" date="2022-02" db="EMBL/GenBank/DDBJ databases">
        <title>Plant Genome Project.</title>
        <authorList>
            <person name="Zhang R.-G."/>
        </authorList>
    </citation>
    <scope>NUCLEOTIDE SEQUENCE</scope>
    <source>
        <strain evidence="1">AT1</strain>
    </source>
</reference>
<keyword evidence="2" id="KW-1185">Reference proteome</keyword>
<organism evidence="1 2">
    <name type="scientific">Rhododendron molle</name>
    <name type="common">Chinese azalea</name>
    <name type="synonym">Azalea mollis</name>
    <dbReference type="NCBI Taxonomy" id="49168"/>
    <lineage>
        <taxon>Eukaryota</taxon>
        <taxon>Viridiplantae</taxon>
        <taxon>Streptophyta</taxon>
        <taxon>Embryophyta</taxon>
        <taxon>Tracheophyta</taxon>
        <taxon>Spermatophyta</taxon>
        <taxon>Magnoliopsida</taxon>
        <taxon>eudicotyledons</taxon>
        <taxon>Gunneridae</taxon>
        <taxon>Pentapetalae</taxon>
        <taxon>asterids</taxon>
        <taxon>Ericales</taxon>
        <taxon>Ericaceae</taxon>
        <taxon>Ericoideae</taxon>
        <taxon>Rhodoreae</taxon>
        <taxon>Rhododendron</taxon>
    </lineage>
</organism>
<comment type="caution">
    <text evidence="1">The sequence shown here is derived from an EMBL/GenBank/DDBJ whole genome shotgun (WGS) entry which is preliminary data.</text>
</comment>
<accession>A0ACC0LEQ5</accession>
<dbReference type="EMBL" id="CM046399">
    <property type="protein sequence ID" value="KAI8526847.1"/>
    <property type="molecule type" value="Genomic_DNA"/>
</dbReference>
<sequence>MDSTMKVEVKKNDRQLKRLGFARMIAFNTLVCVSNLYEYTKQSSGPLKSTVATVESTVTTIVGPVYVRFKGVPDDLLVFLDEKVDEVANKFDEHAPPSAKQAAIKAQSMVHKASEAAQSFIREARVGGPSAAFHYAGSLYMHLLLCAMARFWYLTNQITALHVLAQMALPTVTQWLEKYNVTIVDLAAKGYTLFSHFPQIPIDEIAKAYKQVEAERELSQQQTTEKPDSFLASPLPHFLIHSSSYEMGWRLRLIGDFIYQAFIVMLERGHLDVKMELDLLVAVKLINEGVPPGHVYRAPIRPKCGQAI</sequence>
<gene>
    <name evidence="1" type="ORF">RHMOL_Rhmol12G0029000</name>
</gene>
<proteinExistence type="predicted"/>
<dbReference type="Proteomes" id="UP001062846">
    <property type="component" value="Chromosome 12"/>
</dbReference>
<protein>
    <submittedName>
        <fullName evidence="1">Uncharacterized protein</fullName>
    </submittedName>
</protein>
<name>A0ACC0LEQ5_RHOML</name>